<feature type="region of interest" description="Disordered" evidence="1">
    <location>
        <begin position="162"/>
        <end position="245"/>
    </location>
</feature>
<evidence type="ECO:0000313" key="2">
    <source>
        <dbReference type="EMBL" id="KAJ4337176.1"/>
    </source>
</evidence>
<dbReference type="Proteomes" id="UP001140562">
    <property type="component" value="Unassembled WGS sequence"/>
</dbReference>
<feature type="compositionally biased region" description="Low complexity" evidence="1">
    <location>
        <begin position="163"/>
        <end position="200"/>
    </location>
</feature>
<feature type="compositionally biased region" description="Acidic residues" evidence="1">
    <location>
        <begin position="205"/>
        <end position="216"/>
    </location>
</feature>
<evidence type="ECO:0000256" key="1">
    <source>
        <dbReference type="SAM" id="MobiDB-lite"/>
    </source>
</evidence>
<feature type="compositionally biased region" description="Polar residues" evidence="1">
    <location>
        <begin position="227"/>
        <end position="243"/>
    </location>
</feature>
<dbReference type="OrthoDB" id="3796672at2759"/>
<proteinExistence type="predicted"/>
<keyword evidence="3" id="KW-1185">Reference proteome</keyword>
<dbReference type="AlphaFoldDB" id="A0A9W8X0Y6"/>
<reference evidence="2" key="1">
    <citation type="submission" date="2022-10" db="EMBL/GenBank/DDBJ databases">
        <title>Tapping the CABI collections for fungal endophytes: first genome assemblies for Collariella, Neodidymelliopsis, Ascochyta clinopodiicola, Didymella pomorum, Didymosphaeria variabile, Neocosmospora piperis and Neocucurbitaria cava.</title>
        <authorList>
            <person name="Hill R."/>
        </authorList>
    </citation>
    <scope>NUCLEOTIDE SEQUENCE</scope>
    <source>
        <strain evidence="2">IMI 360193</strain>
    </source>
</reference>
<feature type="region of interest" description="Disordered" evidence="1">
    <location>
        <begin position="35"/>
        <end position="62"/>
    </location>
</feature>
<evidence type="ECO:0000313" key="3">
    <source>
        <dbReference type="Proteomes" id="UP001140562"/>
    </source>
</evidence>
<gene>
    <name evidence="2" type="ORF">N0V87_004847</name>
</gene>
<organism evidence="2 3">
    <name type="scientific">Didymella glomerata</name>
    <dbReference type="NCBI Taxonomy" id="749621"/>
    <lineage>
        <taxon>Eukaryota</taxon>
        <taxon>Fungi</taxon>
        <taxon>Dikarya</taxon>
        <taxon>Ascomycota</taxon>
        <taxon>Pezizomycotina</taxon>
        <taxon>Dothideomycetes</taxon>
        <taxon>Pleosporomycetidae</taxon>
        <taxon>Pleosporales</taxon>
        <taxon>Pleosporineae</taxon>
        <taxon>Didymellaceae</taxon>
        <taxon>Didymella</taxon>
    </lineage>
</organism>
<dbReference type="EMBL" id="JAPEUV010000041">
    <property type="protein sequence ID" value="KAJ4337176.1"/>
    <property type="molecule type" value="Genomic_DNA"/>
</dbReference>
<name>A0A9W8X0Y6_9PLEO</name>
<comment type="caution">
    <text evidence="2">The sequence shown here is derived from an EMBL/GenBank/DDBJ whole genome shotgun (WGS) entry which is preliminary data.</text>
</comment>
<accession>A0A9W8X0Y6</accession>
<protein>
    <submittedName>
        <fullName evidence="2">Uncharacterized protein</fullName>
    </submittedName>
</protein>
<sequence>MSTPNDAPQERIATNDEWAGAETVGGIWDHSMFPCAPRDSRTYGPQDPLDVVPPAGPFDNEDGDEAWRFHGTGVYTGNEFVKASRPSTTGEQARRQGFWVRYEAQSAVAAAQGQRRVLGQPRPAASEELRFPDALPTLSVIPSALVAQHHISALLPAVPSLPTPRASAPPSAATSASAPATVSAPAPTLSPPTASGPSLPHSSDVDGEYEIDDDYTSDAPQGPPAPTSANTVQREQVPRTSSPRAVEDWNDANLLTLWKHKVIRKKGYEPMLTSFENQTVESLHKASTTHKERCKLLGAAWEAAGKPNGPLSEWFEE</sequence>